<evidence type="ECO:0000313" key="2">
    <source>
        <dbReference type="Proteomes" id="UP000253727"/>
    </source>
</evidence>
<dbReference type="EMBL" id="QBKA01000002">
    <property type="protein sequence ID" value="RDC59764.1"/>
    <property type="molecule type" value="Genomic_DNA"/>
</dbReference>
<organism evidence="1 2">
    <name type="scientific">Alteripontixanthobacter maritimus</name>
    <dbReference type="NCBI Taxonomy" id="2161824"/>
    <lineage>
        <taxon>Bacteria</taxon>
        <taxon>Pseudomonadati</taxon>
        <taxon>Pseudomonadota</taxon>
        <taxon>Alphaproteobacteria</taxon>
        <taxon>Sphingomonadales</taxon>
        <taxon>Erythrobacteraceae</taxon>
        <taxon>Alteripontixanthobacter</taxon>
    </lineage>
</organism>
<dbReference type="Proteomes" id="UP000253727">
    <property type="component" value="Unassembled WGS sequence"/>
</dbReference>
<comment type="caution">
    <text evidence="1">The sequence shown here is derived from an EMBL/GenBank/DDBJ whole genome shotgun (WGS) entry which is preliminary data.</text>
</comment>
<name>A0A369Q4W0_9SPHN</name>
<protein>
    <submittedName>
        <fullName evidence="1">Uncharacterized protein</fullName>
    </submittedName>
</protein>
<proteinExistence type="predicted"/>
<accession>A0A369Q4W0</accession>
<keyword evidence="2" id="KW-1185">Reference proteome</keyword>
<sequence>MNSFLHGLRNGLLASTPFWAILGGVLWVI</sequence>
<reference evidence="1 2" key="1">
    <citation type="submission" date="2018-04" db="EMBL/GenBank/DDBJ databases">
        <title>Altererythrobacter sp. HME9302 genome sequencing and assembly.</title>
        <authorList>
            <person name="Kang H."/>
            <person name="Kim H."/>
            <person name="Joh K."/>
        </authorList>
    </citation>
    <scope>NUCLEOTIDE SEQUENCE [LARGE SCALE GENOMIC DNA]</scope>
    <source>
        <strain evidence="1 2">HME9302</strain>
    </source>
</reference>
<gene>
    <name evidence="1" type="ORF">HME9302_00959</name>
</gene>
<dbReference type="AlphaFoldDB" id="A0A369Q4W0"/>
<evidence type="ECO:0000313" key="1">
    <source>
        <dbReference type="EMBL" id="RDC59764.1"/>
    </source>
</evidence>